<dbReference type="EMBL" id="JAAVJR010000188">
    <property type="protein sequence ID" value="NJW54444.1"/>
    <property type="molecule type" value="Genomic_DNA"/>
</dbReference>
<evidence type="ECO:0000313" key="3">
    <source>
        <dbReference type="Proteomes" id="UP000703674"/>
    </source>
</evidence>
<dbReference type="InterPro" id="IPR011032">
    <property type="entry name" value="GroES-like_sf"/>
</dbReference>
<feature type="region of interest" description="Disordered" evidence="1">
    <location>
        <begin position="1"/>
        <end position="20"/>
    </location>
</feature>
<evidence type="ECO:0000256" key="1">
    <source>
        <dbReference type="SAM" id="MobiDB-lite"/>
    </source>
</evidence>
<organism evidence="2 3">
    <name type="scientific">Salinimicrobium oceani</name>
    <dbReference type="NCBI Taxonomy" id="2722702"/>
    <lineage>
        <taxon>Bacteria</taxon>
        <taxon>Pseudomonadati</taxon>
        <taxon>Bacteroidota</taxon>
        <taxon>Flavobacteriia</taxon>
        <taxon>Flavobacteriales</taxon>
        <taxon>Flavobacteriaceae</taxon>
        <taxon>Salinimicrobium</taxon>
    </lineage>
</organism>
<dbReference type="Gene3D" id="3.90.180.10">
    <property type="entry name" value="Medium-chain alcohol dehydrogenases, catalytic domain"/>
    <property type="match status" value="1"/>
</dbReference>
<keyword evidence="3" id="KW-1185">Reference proteome</keyword>
<proteinExistence type="predicted"/>
<name>A0ABX1D5D4_9FLAO</name>
<comment type="caution">
    <text evidence="2">The sequence shown here is derived from an EMBL/GenBank/DDBJ whole genome shotgun (WGS) entry which is preliminary data.</text>
</comment>
<sequence length="53" mass="5599">MRSAHAMQEKTPASEKAAVGKAAVLEAPQKVSVKEIELPEPGEGEVRINLEGS</sequence>
<reference evidence="2 3" key="1">
    <citation type="submission" date="2020-03" db="EMBL/GenBank/DDBJ databases">
        <title>Salinimicrobium sp. nov, isolated from SCS.</title>
        <authorList>
            <person name="Cao W.R."/>
        </authorList>
    </citation>
    <scope>NUCLEOTIDE SEQUENCE [LARGE SCALE GENOMIC DNA]</scope>
    <source>
        <strain evidence="3">J15B91</strain>
    </source>
</reference>
<dbReference type="Proteomes" id="UP000703674">
    <property type="component" value="Unassembled WGS sequence"/>
</dbReference>
<accession>A0ABX1D5D4</accession>
<feature type="non-terminal residue" evidence="2">
    <location>
        <position position="53"/>
    </location>
</feature>
<protein>
    <submittedName>
        <fullName evidence="2">L-iditol 2-dehydrogenase</fullName>
    </submittedName>
</protein>
<dbReference type="SUPFAM" id="SSF50129">
    <property type="entry name" value="GroES-like"/>
    <property type="match status" value="1"/>
</dbReference>
<evidence type="ECO:0000313" key="2">
    <source>
        <dbReference type="EMBL" id="NJW54444.1"/>
    </source>
</evidence>
<gene>
    <name evidence="2" type="ORF">HC175_16160</name>
</gene>